<feature type="signal peptide" evidence="1">
    <location>
        <begin position="1"/>
        <end position="26"/>
    </location>
</feature>
<organism evidence="2 3">
    <name type="scientific">Nocardia xishanensis</name>
    <dbReference type="NCBI Taxonomy" id="238964"/>
    <lineage>
        <taxon>Bacteria</taxon>
        <taxon>Bacillati</taxon>
        <taxon>Actinomycetota</taxon>
        <taxon>Actinomycetes</taxon>
        <taxon>Mycobacteriales</taxon>
        <taxon>Nocardiaceae</taxon>
        <taxon>Nocardia</taxon>
    </lineage>
</organism>
<dbReference type="EMBL" id="JBIRYO010000031">
    <property type="protein sequence ID" value="MFI2477969.1"/>
    <property type="molecule type" value="Genomic_DNA"/>
</dbReference>
<accession>A0ABW7XAE9</accession>
<protein>
    <submittedName>
        <fullName evidence="2">Uncharacterized protein</fullName>
    </submittedName>
</protein>
<dbReference type="Proteomes" id="UP001611415">
    <property type="component" value="Unassembled WGS sequence"/>
</dbReference>
<feature type="chain" id="PRO_5045656153" evidence="1">
    <location>
        <begin position="27"/>
        <end position="73"/>
    </location>
</feature>
<evidence type="ECO:0000313" key="3">
    <source>
        <dbReference type="Proteomes" id="UP001611415"/>
    </source>
</evidence>
<proteinExistence type="predicted"/>
<dbReference type="RefSeq" id="WP_357402838.1">
    <property type="nucleotide sequence ID" value="NZ_JBEYCD010000003.1"/>
</dbReference>
<keyword evidence="1" id="KW-0732">Signal</keyword>
<evidence type="ECO:0000313" key="2">
    <source>
        <dbReference type="EMBL" id="MFI2477969.1"/>
    </source>
</evidence>
<keyword evidence="3" id="KW-1185">Reference proteome</keyword>
<name>A0ABW7XAE9_9NOCA</name>
<evidence type="ECO:0000256" key="1">
    <source>
        <dbReference type="SAM" id="SignalP"/>
    </source>
</evidence>
<reference evidence="2 3" key="1">
    <citation type="submission" date="2024-10" db="EMBL/GenBank/DDBJ databases">
        <title>The Natural Products Discovery Center: Release of the First 8490 Sequenced Strains for Exploring Actinobacteria Biosynthetic Diversity.</title>
        <authorList>
            <person name="Kalkreuter E."/>
            <person name="Kautsar S.A."/>
            <person name="Yang D."/>
            <person name="Bader C.D."/>
            <person name="Teijaro C.N."/>
            <person name="Fluegel L."/>
            <person name="Davis C.M."/>
            <person name="Simpson J.R."/>
            <person name="Lauterbach L."/>
            <person name="Steele A.D."/>
            <person name="Gui C."/>
            <person name="Meng S."/>
            <person name="Li G."/>
            <person name="Viehrig K."/>
            <person name="Ye F."/>
            <person name="Su P."/>
            <person name="Kiefer A.F."/>
            <person name="Nichols A."/>
            <person name="Cepeda A.J."/>
            <person name="Yan W."/>
            <person name="Fan B."/>
            <person name="Jiang Y."/>
            <person name="Adhikari A."/>
            <person name="Zheng C.-J."/>
            <person name="Schuster L."/>
            <person name="Cowan T.M."/>
            <person name="Smanski M.J."/>
            <person name="Chevrette M.G."/>
            <person name="De Carvalho L.P.S."/>
            <person name="Shen B."/>
        </authorList>
    </citation>
    <scope>NUCLEOTIDE SEQUENCE [LARGE SCALE GENOMIC DNA]</scope>
    <source>
        <strain evidence="2 3">NPDC019275</strain>
    </source>
</reference>
<sequence length="73" mass="7416">MKIKSAIAAGVFTIGAVAAGAGVAAAAPAPMRTEFIGNYATYEACAADGNSPKTGGTHWECIQVADGWDLHTY</sequence>
<gene>
    <name evidence="2" type="ORF">ACH49W_31790</name>
</gene>
<comment type="caution">
    <text evidence="2">The sequence shown here is derived from an EMBL/GenBank/DDBJ whole genome shotgun (WGS) entry which is preliminary data.</text>
</comment>